<accession>A0ABV4U4R2</accession>
<comment type="caution">
    <text evidence="1">The sequence shown here is derived from an EMBL/GenBank/DDBJ whole genome shotgun (WGS) entry which is preliminary data.</text>
</comment>
<reference evidence="1 2" key="1">
    <citation type="submission" date="2024-08" db="EMBL/GenBank/DDBJ databases">
        <title>Whole-genome sequencing of halo(alkali)philic microorganisms from hypersaline lakes.</title>
        <authorList>
            <person name="Sorokin D.Y."/>
            <person name="Merkel A.Y."/>
            <person name="Messina E."/>
            <person name="Yakimov M."/>
        </authorList>
    </citation>
    <scope>NUCLEOTIDE SEQUENCE [LARGE SCALE GENOMIC DNA]</scope>
    <source>
        <strain evidence="1 2">AB-hyl4</strain>
    </source>
</reference>
<gene>
    <name evidence="1" type="ORF">ACERK3_07550</name>
</gene>
<proteinExistence type="predicted"/>
<keyword evidence="2" id="KW-1185">Reference proteome</keyword>
<evidence type="ECO:0000313" key="1">
    <source>
        <dbReference type="EMBL" id="MFA9478150.1"/>
    </source>
</evidence>
<sequence>MPPGDYLSSYIAAMEAAGGTADESEIEQLRAQYGLDDPFLVRYVNWLGRLSPIGWAQGEEVRVSAISWVGHPVLKWPDMGMSFEYQEPVTSLIGERPGNGRCHRAAEPVRDGGLVRVRRPLRARQPAHGSCQRAAAAHQVRLGAGRSPTAVEVTRGSVPDPFAKVPGCAFHARCPEAVAGTCDQGGPPALCEVRPGHASACLIRQKEHGDA</sequence>
<dbReference type="EMBL" id="JBGUBD010000004">
    <property type="protein sequence ID" value="MFA9478150.1"/>
    <property type="molecule type" value="Genomic_DNA"/>
</dbReference>
<dbReference type="Proteomes" id="UP001575105">
    <property type="component" value="Unassembled WGS sequence"/>
</dbReference>
<evidence type="ECO:0008006" key="3">
    <source>
        <dbReference type="Google" id="ProtNLM"/>
    </source>
</evidence>
<evidence type="ECO:0000313" key="2">
    <source>
        <dbReference type="Proteomes" id="UP001575105"/>
    </source>
</evidence>
<protein>
    <recommendedName>
        <fullName evidence="3">Oligopeptide/dipeptide ABC transporter C-terminal domain-containing protein</fullName>
    </recommendedName>
</protein>
<dbReference type="RefSeq" id="WP_425345077.1">
    <property type="nucleotide sequence ID" value="NZ_JBGUBD010000004.1"/>
</dbReference>
<name>A0ABV4U4R2_9BACT</name>
<organism evidence="1 2">
    <name type="scientific">Natronomicrosphaera hydrolytica</name>
    <dbReference type="NCBI Taxonomy" id="3242702"/>
    <lineage>
        <taxon>Bacteria</taxon>
        <taxon>Pseudomonadati</taxon>
        <taxon>Planctomycetota</taxon>
        <taxon>Phycisphaerae</taxon>
        <taxon>Phycisphaerales</taxon>
        <taxon>Phycisphaeraceae</taxon>
        <taxon>Natronomicrosphaera</taxon>
    </lineage>
</organism>